<evidence type="ECO:0000256" key="4">
    <source>
        <dbReference type="SAM" id="MobiDB-lite"/>
    </source>
</evidence>
<protein>
    <submittedName>
        <fullName evidence="5">Cell division protein ZapB</fullName>
    </submittedName>
</protein>
<name>A0A0Q9YAM3_9GAMM</name>
<dbReference type="RefSeq" id="WP_057625138.1">
    <property type="nucleotide sequence ID" value="NZ_LKHV02000001.1"/>
</dbReference>
<dbReference type="GO" id="GO:0000917">
    <property type="term" value="P:division septum assembly"/>
    <property type="evidence" value="ECO:0007669"/>
    <property type="project" value="UniProtKB-KW"/>
</dbReference>
<evidence type="ECO:0000256" key="1">
    <source>
        <dbReference type="ARBA" id="ARBA00023054"/>
    </source>
</evidence>
<evidence type="ECO:0000256" key="3">
    <source>
        <dbReference type="SAM" id="Coils"/>
    </source>
</evidence>
<dbReference type="STRING" id="437022.CC99x_02035"/>
<dbReference type="AlphaFoldDB" id="A0A0Q9YAM3"/>
<accession>A0A0Q9YAM3</accession>
<evidence type="ECO:0000256" key="2">
    <source>
        <dbReference type="ARBA" id="ARBA00023210"/>
    </source>
</evidence>
<proteinExistence type="predicted"/>
<evidence type="ECO:0000313" key="6">
    <source>
        <dbReference type="EMBL" id="MCS5709524.1"/>
    </source>
</evidence>
<dbReference type="GO" id="GO:0043093">
    <property type="term" value="P:FtsZ-dependent cytokinesis"/>
    <property type="evidence" value="ECO:0007669"/>
    <property type="project" value="InterPro"/>
</dbReference>
<evidence type="ECO:0000313" key="7">
    <source>
        <dbReference type="Proteomes" id="UP000051494"/>
    </source>
</evidence>
<evidence type="ECO:0000313" key="5">
    <source>
        <dbReference type="EMBL" id="KRG17740.1"/>
    </source>
</evidence>
<comment type="caution">
    <text evidence="5">The sequence shown here is derived from an EMBL/GenBank/DDBJ whole genome shotgun (WGS) entry which is preliminary data.</text>
</comment>
<reference evidence="6" key="2">
    <citation type="journal article" date="2016" name="Genome Announc.">
        <title>Draft Genome Sequences of Two Novel Amoeba-Resistant Intranuclear Bacteria, 'Candidatus Berkiella cookevillensis' and 'Candidatus Berkiella aquae'.</title>
        <authorList>
            <person name="Mehari Y.T."/>
            <person name="Arivett B.A."/>
            <person name="Farone A.L."/>
            <person name="Gunderson J.H."/>
            <person name="Farone M.B."/>
        </authorList>
    </citation>
    <scope>NUCLEOTIDE SEQUENCE</scope>
    <source>
        <strain evidence="6">CC99</strain>
    </source>
</reference>
<dbReference type="GO" id="GO:0005737">
    <property type="term" value="C:cytoplasm"/>
    <property type="evidence" value="ECO:0007669"/>
    <property type="project" value="InterPro"/>
</dbReference>
<keyword evidence="2" id="KW-0717">Septation</keyword>
<feature type="compositionally biased region" description="Acidic residues" evidence="4">
    <location>
        <begin position="70"/>
        <end position="84"/>
    </location>
</feature>
<dbReference type="EMBL" id="LKHV02000001">
    <property type="protein sequence ID" value="MCS5709524.1"/>
    <property type="molecule type" value="Genomic_DNA"/>
</dbReference>
<dbReference type="Proteomes" id="UP000051494">
    <property type="component" value="Unassembled WGS sequence"/>
</dbReference>
<feature type="coiled-coil region" evidence="3">
    <location>
        <begin position="13"/>
        <end position="47"/>
    </location>
</feature>
<keyword evidence="5" id="KW-0132">Cell division</keyword>
<keyword evidence="7" id="KW-1185">Reference proteome</keyword>
<keyword evidence="2" id="KW-0131">Cell cycle</keyword>
<gene>
    <name evidence="5" type="primary">zapB</name>
    <name evidence="6" type="ORF">CC99x_011520</name>
    <name evidence="5" type="ORF">CC99x_02035</name>
</gene>
<dbReference type="EMBL" id="LKHV01000012">
    <property type="protein sequence ID" value="KRG17740.1"/>
    <property type="molecule type" value="Genomic_DNA"/>
</dbReference>
<feature type="region of interest" description="Disordered" evidence="4">
    <location>
        <begin position="56"/>
        <end position="84"/>
    </location>
</feature>
<dbReference type="InterPro" id="IPR009252">
    <property type="entry name" value="Cell_div_ZapB"/>
</dbReference>
<dbReference type="Gene3D" id="1.20.5.340">
    <property type="match status" value="1"/>
</dbReference>
<sequence>MTTDLFLQLEQKVEYAVDTIELLRLQIEELEEENLALKAEHEKWRSDLTSLINRLDQVDAQEPKHNHDYESEDQSLEEDTFVSA</sequence>
<reference evidence="6" key="3">
    <citation type="submission" date="2021-06" db="EMBL/GenBank/DDBJ databases">
        <title>Genomic Description and Analysis of Intracellular Bacteria, Candidatus Berkiella cookevillensis and Candidatus Berkiella aquae.</title>
        <authorList>
            <person name="Kidane D.T."/>
            <person name="Mehari Y.T."/>
            <person name="Rice F.C."/>
            <person name="Arivett B.A."/>
            <person name="Farone A.L."/>
            <person name="Berk S.G."/>
            <person name="Farone M.B."/>
        </authorList>
    </citation>
    <scope>NUCLEOTIDE SEQUENCE</scope>
    <source>
        <strain evidence="6">CC99</strain>
    </source>
</reference>
<reference evidence="5" key="1">
    <citation type="submission" date="2015-09" db="EMBL/GenBank/DDBJ databases">
        <title>Draft Genome Sequences of Two Novel Amoeba-resistant Intranuclear Bacteria, Candidatus Berkiella cookevillensis and Candidatus Berkiella aquae.</title>
        <authorList>
            <person name="Mehari Y.T."/>
            <person name="Arivett B.A."/>
            <person name="Farone A.L."/>
            <person name="Gunderson J.H."/>
            <person name="Farone M.B."/>
        </authorList>
    </citation>
    <scope>NUCLEOTIDE SEQUENCE [LARGE SCALE GENOMIC DNA]</scope>
    <source>
        <strain evidence="5">CC99</strain>
    </source>
</reference>
<organism evidence="5">
    <name type="scientific">Candidatus Berkiella cookevillensis</name>
    <dbReference type="NCBI Taxonomy" id="437022"/>
    <lineage>
        <taxon>Bacteria</taxon>
        <taxon>Pseudomonadati</taxon>
        <taxon>Pseudomonadota</taxon>
        <taxon>Gammaproteobacteria</taxon>
        <taxon>Candidatus Berkiellales</taxon>
        <taxon>Candidatus Berkiellaceae</taxon>
        <taxon>Candidatus Berkiella</taxon>
    </lineage>
</organism>
<keyword evidence="1 3" id="KW-0175">Coiled coil</keyword>
<dbReference type="Pfam" id="PF06005">
    <property type="entry name" value="ZapB"/>
    <property type="match status" value="1"/>
</dbReference>